<gene>
    <name evidence="2" type="ORF">POCULU_LOCUS5572</name>
</gene>
<dbReference type="Proteomes" id="UP000789572">
    <property type="component" value="Unassembled WGS sequence"/>
</dbReference>
<dbReference type="AlphaFoldDB" id="A0A9N9BBP2"/>
<dbReference type="EMBL" id="CAJVPJ010000875">
    <property type="protein sequence ID" value="CAG8562299.1"/>
    <property type="molecule type" value="Genomic_DNA"/>
</dbReference>
<evidence type="ECO:0000313" key="3">
    <source>
        <dbReference type="Proteomes" id="UP000789572"/>
    </source>
</evidence>
<reference evidence="2" key="1">
    <citation type="submission" date="2021-06" db="EMBL/GenBank/DDBJ databases">
        <authorList>
            <person name="Kallberg Y."/>
            <person name="Tangrot J."/>
            <person name="Rosling A."/>
        </authorList>
    </citation>
    <scope>NUCLEOTIDE SEQUENCE</scope>
    <source>
        <strain evidence="2">IA702</strain>
    </source>
</reference>
<evidence type="ECO:0000313" key="2">
    <source>
        <dbReference type="EMBL" id="CAG8562299.1"/>
    </source>
</evidence>
<organism evidence="2 3">
    <name type="scientific">Paraglomus occultum</name>
    <dbReference type="NCBI Taxonomy" id="144539"/>
    <lineage>
        <taxon>Eukaryota</taxon>
        <taxon>Fungi</taxon>
        <taxon>Fungi incertae sedis</taxon>
        <taxon>Mucoromycota</taxon>
        <taxon>Glomeromycotina</taxon>
        <taxon>Glomeromycetes</taxon>
        <taxon>Paraglomerales</taxon>
        <taxon>Paraglomeraceae</taxon>
        <taxon>Paraglomus</taxon>
    </lineage>
</organism>
<protein>
    <submittedName>
        <fullName evidence="2">295_t:CDS:1</fullName>
    </submittedName>
</protein>
<comment type="caution">
    <text evidence="2">The sequence shown here is derived from an EMBL/GenBank/DDBJ whole genome shotgun (WGS) entry which is preliminary data.</text>
</comment>
<proteinExistence type="predicted"/>
<accession>A0A9N9BBP2</accession>
<name>A0A9N9BBP2_9GLOM</name>
<evidence type="ECO:0000256" key="1">
    <source>
        <dbReference type="SAM" id="MobiDB-lite"/>
    </source>
</evidence>
<sequence>MSPPKVFNQQDSSTIQIVAGLPDNHTNQIPDNPPRIGQLQEDTIPVANTNGTLVPYNPQDAPKAAASKN</sequence>
<feature type="region of interest" description="Disordered" evidence="1">
    <location>
        <begin position="48"/>
        <end position="69"/>
    </location>
</feature>
<keyword evidence="3" id="KW-1185">Reference proteome</keyword>